<dbReference type="EMBL" id="NRJH01000054">
    <property type="protein sequence ID" value="RIY31793.1"/>
    <property type="molecule type" value="Genomic_DNA"/>
</dbReference>
<protein>
    <submittedName>
        <fullName evidence="1">Uncharacterized protein</fullName>
    </submittedName>
</protein>
<evidence type="ECO:0000313" key="1">
    <source>
        <dbReference type="EMBL" id="RIY31793.1"/>
    </source>
</evidence>
<dbReference type="AlphaFoldDB" id="A0A3A1Y0M1"/>
<dbReference type="Proteomes" id="UP000266258">
    <property type="component" value="Unassembled WGS sequence"/>
</dbReference>
<comment type="caution">
    <text evidence="1">The sequence shown here is derived from an EMBL/GenBank/DDBJ whole genome shotgun (WGS) entry which is preliminary data.</text>
</comment>
<dbReference type="RefSeq" id="WP_119497439.1">
    <property type="nucleotide sequence ID" value="NZ_NRJH01000054.1"/>
</dbReference>
<keyword evidence="2" id="KW-1185">Reference proteome</keyword>
<proteinExistence type="predicted"/>
<evidence type="ECO:0000313" key="2">
    <source>
        <dbReference type="Proteomes" id="UP000266258"/>
    </source>
</evidence>
<gene>
    <name evidence="1" type="ORF">CJP74_06380</name>
</gene>
<sequence length="134" mass="16074">MSEYETRSKRRKKRKNNLPDPISLAENYLEVLVARLSIRKKDRIEILKKYKSQTQAENTFELEKIDGLASKDLEKWYEPSTIIVDSDGAVRSVYYDRIKQLKVFTYNINTKVNYLTHDPDTPLRRYYEREHLNK</sequence>
<dbReference type="OrthoDB" id="5678512at2"/>
<name>A0A3A1Y0M1_9GAMM</name>
<accession>A0A3A1Y0M1</accession>
<organism evidence="1 2">
    <name type="scientific">Psittacicella melopsittaci</name>
    <dbReference type="NCBI Taxonomy" id="2028576"/>
    <lineage>
        <taxon>Bacteria</taxon>
        <taxon>Pseudomonadati</taxon>
        <taxon>Pseudomonadota</taxon>
        <taxon>Gammaproteobacteria</taxon>
        <taxon>Pasteurellales</taxon>
        <taxon>Psittacicellaceae</taxon>
        <taxon>Psittacicella</taxon>
    </lineage>
</organism>
<reference evidence="1 2" key="1">
    <citation type="submission" date="2017-08" db="EMBL/GenBank/DDBJ databases">
        <title>Reclassification of Bisgaard taxon 37 and 44.</title>
        <authorList>
            <person name="Christensen H."/>
        </authorList>
    </citation>
    <scope>NUCLEOTIDE SEQUENCE [LARGE SCALE GENOMIC DNA]</scope>
    <source>
        <strain evidence="1 2">B96_4</strain>
    </source>
</reference>